<dbReference type="PANTHER" id="PTHR46577:SF2">
    <property type="entry name" value="TRANSCRIPTIONAL REGULATORY PROTEIN"/>
    <property type="match status" value="1"/>
</dbReference>
<dbReference type="Pfam" id="PF00392">
    <property type="entry name" value="GntR"/>
    <property type="match status" value="1"/>
</dbReference>
<dbReference type="Gene3D" id="3.90.1150.10">
    <property type="entry name" value="Aspartate Aminotransferase, domain 1"/>
    <property type="match status" value="1"/>
</dbReference>
<dbReference type="SMART" id="SM00345">
    <property type="entry name" value="HTH_GNTR"/>
    <property type="match status" value="1"/>
</dbReference>
<dbReference type="RefSeq" id="WP_227181725.1">
    <property type="nucleotide sequence ID" value="NZ_JAJBZT010000010.1"/>
</dbReference>
<keyword evidence="5" id="KW-0238">DNA-binding</keyword>
<dbReference type="InterPro" id="IPR015421">
    <property type="entry name" value="PyrdxlP-dep_Trfase_major"/>
</dbReference>
<accession>A0ABS8D9V2</accession>
<evidence type="ECO:0000256" key="1">
    <source>
        <dbReference type="ARBA" id="ARBA00005384"/>
    </source>
</evidence>
<evidence type="ECO:0000313" key="8">
    <source>
        <dbReference type="EMBL" id="MCB6184907.1"/>
    </source>
</evidence>
<keyword evidence="3" id="KW-0663">Pyridoxal phosphate</keyword>
<comment type="similarity">
    <text evidence="1">In the C-terminal section; belongs to the class-I pyridoxal-phosphate-dependent aminotransferase family.</text>
</comment>
<evidence type="ECO:0000256" key="5">
    <source>
        <dbReference type="ARBA" id="ARBA00023125"/>
    </source>
</evidence>
<keyword evidence="9" id="KW-1185">Reference proteome</keyword>
<evidence type="ECO:0000259" key="7">
    <source>
        <dbReference type="PROSITE" id="PS50949"/>
    </source>
</evidence>
<evidence type="ECO:0000256" key="2">
    <source>
        <dbReference type="ARBA" id="ARBA00021531"/>
    </source>
</evidence>
<dbReference type="InterPro" id="IPR051446">
    <property type="entry name" value="HTH_trans_reg/aminotransferase"/>
</dbReference>
<dbReference type="InterPro" id="IPR036390">
    <property type="entry name" value="WH_DNA-bd_sf"/>
</dbReference>
<feature type="domain" description="HTH gntR-type" evidence="7">
    <location>
        <begin position="2"/>
        <end position="70"/>
    </location>
</feature>
<reference evidence="8" key="1">
    <citation type="submission" date="2021-10" db="EMBL/GenBank/DDBJ databases">
        <title>The complete genome sequence of Leeia sp. TBRC 13508.</title>
        <authorList>
            <person name="Charoenyingcharoen P."/>
            <person name="Yukphan P."/>
        </authorList>
    </citation>
    <scope>NUCLEOTIDE SEQUENCE</scope>
    <source>
        <strain evidence="8">TBRC 13508</strain>
    </source>
</reference>
<dbReference type="PANTHER" id="PTHR46577">
    <property type="entry name" value="HTH-TYPE TRANSCRIPTIONAL REGULATORY PROTEIN GABR"/>
    <property type="match status" value="1"/>
</dbReference>
<dbReference type="Gene3D" id="1.10.10.10">
    <property type="entry name" value="Winged helix-like DNA-binding domain superfamily/Winged helix DNA-binding domain"/>
    <property type="match status" value="1"/>
</dbReference>
<evidence type="ECO:0000256" key="6">
    <source>
        <dbReference type="ARBA" id="ARBA00023163"/>
    </source>
</evidence>
<dbReference type="CDD" id="cd07377">
    <property type="entry name" value="WHTH_GntR"/>
    <property type="match status" value="1"/>
</dbReference>
<dbReference type="GO" id="GO:0008483">
    <property type="term" value="F:transaminase activity"/>
    <property type="evidence" value="ECO:0007669"/>
    <property type="project" value="UniProtKB-KW"/>
</dbReference>
<dbReference type="InterPro" id="IPR015424">
    <property type="entry name" value="PyrdxlP-dep_Trfase"/>
</dbReference>
<evidence type="ECO:0000256" key="4">
    <source>
        <dbReference type="ARBA" id="ARBA00023015"/>
    </source>
</evidence>
<dbReference type="CDD" id="cd00609">
    <property type="entry name" value="AAT_like"/>
    <property type="match status" value="1"/>
</dbReference>
<dbReference type="InterPro" id="IPR015422">
    <property type="entry name" value="PyrdxlP-dep_Trfase_small"/>
</dbReference>
<proteinExistence type="inferred from homology"/>
<dbReference type="EMBL" id="JAJBZT010000010">
    <property type="protein sequence ID" value="MCB6184907.1"/>
    <property type="molecule type" value="Genomic_DNA"/>
</dbReference>
<dbReference type="SUPFAM" id="SSF46785">
    <property type="entry name" value="Winged helix' DNA-binding domain"/>
    <property type="match status" value="1"/>
</dbReference>
<comment type="caution">
    <text evidence="8">The sequence shown here is derived from an EMBL/GenBank/DDBJ whole genome shotgun (WGS) entry which is preliminary data.</text>
</comment>
<keyword evidence="8" id="KW-0032">Aminotransferase</keyword>
<name>A0ABS8D9V2_9NEIS</name>
<evidence type="ECO:0000256" key="3">
    <source>
        <dbReference type="ARBA" id="ARBA00022898"/>
    </source>
</evidence>
<dbReference type="Proteomes" id="UP001165395">
    <property type="component" value="Unassembled WGS sequence"/>
</dbReference>
<dbReference type="InterPro" id="IPR036388">
    <property type="entry name" value="WH-like_DNA-bd_sf"/>
</dbReference>
<keyword evidence="4" id="KW-0805">Transcription regulation</keyword>
<gene>
    <name evidence="8" type="ORF">LIN78_15270</name>
</gene>
<protein>
    <recommendedName>
        <fullName evidence="2">Putative 8-amino-7-oxononanoate synthase</fullName>
    </recommendedName>
</protein>
<dbReference type="PROSITE" id="PS50949">
    <property type="entry name" value="HTH_GNTR"/>
    <property type="match status" value="1"/>
</dbReference>
<organism evidence="8 9">
    <name type="scientific">Leeia speluncae</name>
    <dbReference type="NCBI Taxonomy" id="2884804"/>
    <lineage>
        <taxon>Bacteria</taxon>
        <taxon>Pseudomonadati</taxon>
        <taxon>Pseudomonadota</taxon>
        <taxon>Betaproteobacteria</taxon>
        <taxon>Neisseriales</taxon>
        <taxon>Leeiaceae</taxon>
        <taxon>Leeia</taxon>
    </lineage>
</organism>
<dbReference type="InterPro" id="IPR004839">
    <property type="entry name" value="Aminotransferase_I/II_large"/>
</dbReference>
<dbReference type="InterPro" id="IPR000524">
    <property type="entry name" value="Tscrpt_reg_HTH_GntR"/>
</dbReference>
<sequence length="477" mass="52120">MTFKYRHLADKLISDINANRLQAGQRMPSIRALSQQYKISITTALKTYEQLEAEGYLISRPQAGFFVRPRPKQLGELSLPAFRPVVGSVDNEALLYEIQSAANDPHRIGLGTVMIAPELLPLAALQRSLQRTLRNRPLVASTYCPPSGEPELCAALSHHFGEDGIHLPAHELHITNGCMSALSLAISATTQPGDNIAIPSPCFSGQLQLLASLGRNVVEIPSAASGLDMDALAQSMASGQVQACLVTANFQNPLGYCLTSAQKQQLATLASRYQCPIVEDDVFGECGYHPQRPLPIKSWDQTGDVLWCGSFSKTLAPGYRVGWCGPGRYAPAFSRLHLSQSLAVNSPLQLALADFVHSGEYRRHLKRLRIDLARQVDALRCYVEAQFPPGCTVTHPQGGLALWVQLPEGCNGMQLYEDAKMHGINVVPGAVFSARELYHNAVRLNAGNPWDEKIKDAVDVLADLIKRQVHSIDEGEC</sequence>
<dbReference type="SUPFAM" id="SSF53383">
    <property type="entry name" value="PLP-dependent transferases"/>
    <property type="match status" value="1"/>
</dbReference>
<dbReference type="Gene3D" id="3.40.640.10">
    <property type="entry name" value="Type I PLP-dependent aspartate aminotransferase-like (Major domain)"/>
    <property type="match status" value="1"/>
</dbReference>
<keyword evidence="8" id="KW-0808">Transferase</keyword>
<keyword evidence="6" id="KW-0804">Transcription</keyword>
<dbReference type="Pfam" id="PF00155">
    <property type="entry name" value="Aminotran_1_2"/>
    <property type="match status" value="1"/>
</dbReference>
<evidence type="ECO:0000313" key="9">
    <source>
        <dbReference type="Proteomes" id="UP001165395"/>
    </source>
</evidence>